<dbReference type="AlphaFoldDB" id="A0A369ASI9"/>
<dbReference type="RefSeq" id="WP_207659262.1">
    <property type="nucleotide sequence ID" value="NZ_QPJT01000023.1"/>
</dbReference>
<feature type="non-terminal residue" evidence="2">
    <location>
        <position position="1"/>
    </location>
</feature>
<comment type="caution">
    <text evidence="2">The sequence shown here is derived from an EMBL/GenBank/DDBJ whole genome shotgun (WGS) entry which is preliminary data.</text>
</comment>
<accession>A0A369ASI9</accession>
<dbReference type="EMBL" id="QPJT01000023">
    <property type="protein sequence ID" value="RCX12201.1"/>
    <property type="molecule type" value="Genomic_DNA"/>
</dbReference>
<keyword evidence="3" id="KW-1185">Reference proteome</keyword>
<evidence type="ECO:0000313" key="3">
    <source>
        <dbReference type="Proteomes" id="UP000253034"/>
    </source>
</evidence>
<feature type="domain" description="BIG2" evidence="1">
    <location>
        <begin position="1010"/>
        <end position="1092"/>
    </location>
</feature>
<dbReference type="Pfam" id="PF02368">
    <property type="entry name" value="Big_2"/>
    <property type="match status" value="1"/>
</dbReference>
<dbReference type="SMART" id="SM00635">
    <property type="entry name" value="BID_2"/>
    <property type="match status" value="1"/>
</dbReference>
<proteinExistence type="predicted"/>
<dbReference type="SUPFAM" id="SSF49373">
    <property type="entry name" value="Invasin/intimin cell-adhesion fragments"/>
    <property type="match status" value="1"/>
</dbReference>
<organism evidence="2 3">
    <name type="scientific">Anaerobacterium chartisolvens</name>
    <dbReference type="NCBI Taxonomy" id="1297424"/>
    <lineage>
        <taxon>Bacteria</taxon>
        <taxon>Bacillati</taxon>
        <taxon>Bacillota</taxon>
        <taxon>Clostridia</taxon>
        <taxon>Eubacteriales</taxon>
        <taxon>Oscillospiraceae</taxon>
        <taxon>Anaerobacterium</taxon>
    </lineage>
</organism>
<dbReference type="InterPro" id="IPR008964">
    <property type="entry name" value="Invasin/intimin_cell_adhesion"/>
</dbReference>
<protein>
    <submittedName>
        <fullName evidence="2">Ig-like protein group 2</fullName>
    </submittedName>
</protein>
<dbReference type="Gene3D" id="2.60.40.1080">
    <property type="match status" value="1"/>
</dbReference>
<sequence>IIINSLPAGEERDALQREVNIGQANVNIAHIGLLVQNITTIGEVNNIQSIIDQTIVLINGLPEEARGPLLEKVNIGQINVNIAHIGLLVQNITTIGEVNNIQSIIDQTIVLINGLPEYARGPLLEKVYIGQINVNIAHIGMLVQNITTIGEINNIQSIIDQTIVLINGLPESDRGPLLEKVNIGQINVNIAHIGLLVQNITTIGEINNIQSIIDQTIVLINGLPEGVRGPLLEKVNIGQINVNIAHIGLLVQNITTIGEINNIQSIIDQTIVLINGLPEGVRGPLLEKVNIGQINVNIAHIGLLVQNITTIGEVNNIQSIIDQTIVLINGLHEDARGPLLEKVNIGQINVNIAHIGLLVQNITTIGEVNNIQSIIDQTIVLINELPEGVRGPLLEKVSIGQINVNIAHIGLLVQNITTIGEVNNIQSIIDQTIVLINGLHEDARGPLLEKVNIGQINVNIAHIGLLVQNITTIGEINNIQSIIDQTIVLINGLPEGVRGPLLEKVNIGQINVNIAHIGLLVQNITTIGEVNNIQSIIDQTIVLINGLPESDRGPLLEKVNIGQINVNIAHIGLLVQNITTIGEINNIQSIIDQTIVLINGLPEGVRGQLLEKVNIGQINVNIAHIGLLVQNITTIGEVNNIQSIIDSTIVLINALPESDRGPLLEKVNIGQINVNIAHIGLLVQNITTIGEINNIQSIIDRTIVLINGLPEPDRGPLLEKVKIGQINVNIAHIGLLVQNITTIGEVNNIQSIIDQTIVLINALPEGETKAALKTKLEILQAKVMVAYAGFKVKMLEEMSLDLTTKEKVENTQAFLNEVRDLVEQLLEGNEKSLLIKRIDEVQSKINIAIVEEPVIGVDIEGPTNSDVTVTIDNWGNAAIKHYRIDNGEWKEYLSPIIMQQNGLVEAQSISATGYLSGIVSIRIDNIDKIPPPIPVITPNTTAPTSVSVTIDITNWGDAQIKKYRVDGGGWKEYTSPVVIMDNGLIEAVGVDAAGNSSGIGTLRIDNINKTPASIKINEPDEKIFRVGAKLQLAVTATFENGNVIFPYEQITWKSSNSSIAKVDQNGVVTALKSGTVTIYASDSKNNKLTSSISLRISQLISLYMDVDKSNLRSGETASAKVYGIFLSGNYIFYEEYNDVIWSSSHPEIIQIDQNGLIKVRNYNKSYSTYVTVKAVDRHNSSIYCTKQVSVRK</sequence>
<dbReference type="InterPro" id="IPR003343">
    <property type="entry name" value="Big_2"/>
</dbReference>
<dbReference type="Proteomes" id="UP000253034">
    <property type="component" value="Unassembled WGS sequence"/>
</dbReference>
<evidence type="ECO:0000259" key="1">
    <source>
        <dbReference type="SMART" id="SM00635"/>
    </source>
</evidence>
<gene>
    <name evidence="2" type="ORF">DFR58_12311</name>
</gene>
<name>A0A369ASI9_9FIRM</name>
<reference evidence="2 3" key="1">
    <citation type="submission" date="2018-07" db="EMBL/GenBank/DDBJ databases">
        <title>Genomic Encyclopedia of Type Strains, Phase IV (KMG-IV): sequencing the most valuable type-strain genomes for metagenomic binning, comparative biology and taxonomic classification.</title>
        <authorList>
            <person name="Goeker M."/>
        </authorList>
    </citation>
    <scope>NUCLEOTIDE SEQUENCE [LARGE SCALE GENOMIC DNA]</scope>
    <source>
        <strain evidence="2 3">DSM 27016</strain>
    </source>
</reference>
<evidence type="ECO:0000313" key="2">
    <source>
        <dbReference type="EMBL" id="RCX12201.1"/>
    </source>
</evidence>